<evidence type="ECO:0000256" key="3">
    <source>
        <dbReference type="ARBA" id="ARBA00004910"/>
    </source>
</evidence>
<comment type="caution">
    <text evidence="19">The sequence shown here is derived from an EMBL/GenBank/DDBJ whole genome shotgun (WGS) entry which is preliminary data.</text>
</comment>
<feature type="binding site" evidence="16">
    <location>
        <position position="195"/>
    </location>
    <ligand>
        <name>NADP(+)</name>
        <dbReference type="ChEBI" id="CHEBI:58349"/>
    </ligand>
</feature>
<evidence type="ECO:0000256" key="11">
    <source>
        <dbReference type="ARBA" id="ARBA00023268"/>
    </source>
</evidence>
<feature type="binding site" evidence="16">
    <location>
        <position position="169"/>
    </location>
    <ligand>
        <name>NADP(+)</name>
        <dbReference type="ChEBI" id="CHEBI:58349"/>
    </ligand>
</feature>
<sequence length="372" mass="39929">MDNHAAMQLAIACARSVEGRTSPRPPVGAVVVQDGTVVGTGATSPPYGPHAEVHALNAAGSAAYGADLYVTLEPCCITVHTPPCTDAIIQAGIRRVFIAALDPNPRVYQQGVELLRQAGIEVFIEVEEVATDIIRPFATLIKKGRPYVTAKWAMTLDGKIATASGDARWISGERSRLWVHQLRDRVDAIMVGAHTALVDDPQLTVRLPVEEQGLVRQPRSGPIRVVVSTNGELPSSLRLLQPDLASGTWVLVGETCMLTQQQVLSSLGVTVIPVPLNEQGKVDIEVALSTLAQRGIMHLLIEGGAQLLGSAFRQQVIDHVAVFIAPKILGDAAAPSPLIGSSVTWMQDATRLHSIQSHLFDEDILLEGEFYH</sequence>
<evidence type="ECO:0000256" key="4">
    <source>
        <dbReference type="ARBA" id="ARBA00005259"/>
    </source>
</evidence>
<comment type="catalytic activity">
    <reaction evidence="13 14">
        <text>2,5-diamino-6-hydroxy-4-(5-phosphoribosylamino)-pyrimidine + H2O + H(+) = 5-amino-6-(5-phospho-D-ribosylamino)uracil + NH4(+)</text>
        <dbReference type="Rhea" id="RHEA:21868"/>
        <dbReference type="ChEBI" id="CHEBI:15377"/>
        <dbReference type="ChEBI" id="CHEBI:15378"/>
        <dbReference type="ChEBI" id="CHEBI:28938"/>
        <dbReference type="ChEBI" id="CHEBI:58453"/>
        <dbReference type="ChEBI" id="CHEBI:58614"/>
        <dbReference type="EC" id="3.5.4.26"/>
    </reaction>
</comment>
<evidence type="ECO:0000256" key="2">
    <source>
        <dbReference type="ARBA" id="ARBA00004882"/>
    </source>
</evidence>
<dbReference type="GO" id="GO:0009231">
    <property type="term" value="P:riboflavin biosynthetic process"/>
    <property type="evidence" value="ECO:0007669"/>
    <property type="project" value="UniProtKB-UniPathway"/>
</dbReference>
<evidence type="ECO:0000256" key="12">
    <source>
        <dbReference type="ARBA" id="ARBA00049861"/>
    </source>
</evidence>
<dbReference type="SUPFAM" id="SSF53927">
    <property type="entry name" value="Cytidine deaminase-like"/>
    <property type="match status" value="1"/>
</dbReference>
<feature type="binding site" evidence="16">
    <location>
        <position position="229"/>
    </location>
    <ligand>
        <name>NADP(+)</name>
        <dbReference type="ChEBI" id="CHEBI:58349"/>
    </ligand>
</feature>
<dbReference type="InterPro" id="IPR050765">
    <property type="entry name" value="Riboflavin_Biosynth_HTPR"/>
</dbReference>
<keyword evidence="6 14" id="KW-0686">Riboflavin biosynthesis</keyword>
<feature type="binding site" evidence="17">
    <location>
        <position position="84"/>
    </location>
    <ligand>
        <name>Zn(2+)</name>
        <dbReference type="ChEBI" id="CHEBI:29105"/>
        <note>catalytic</note>
    </ligand>
</feature>
<dbReference type="GO" id="GO:0050661">
    <property type="term" value="F:NADP binding"/>
    <property type="evidence" value="ECO:0007669"/>
    <property type="project" value="InterPro"/>
</dbReference>
<dbReference type="PIRSF" id="PIRSF006769">
    <property type="entry name" value="RibD"/>
    <property type="match status" value="1"/>
</dbReference>
<dbReference type="PROSITE" id="PS00903">
    <property type="entry name" value="CYT_DCMP_DEAMINASES_1"/>
    <property type="match status" value="1"/>
</dbReference>
<feature type="domain" description="CMP/dCMP-type deaminase" evidence="18">
    <location>
        <begin position="1"/>
        <end position="123"/>
    </location>
</feature>
<feature type="active site" description="Proton donor" evidence="15">
    <location>
        <position position="52"/>
    </location>
</feature>
<feature type="binding site" evidence="16">
    <location>
        <position position="206"/>
    </location>
    <ligand>
        <name>substrate</name>
    </ligand>
</feature>
<dbReference type="InterPro" id="IPR004794">
    <property type="entry name" value="Eubact_RibD"/>
</dbReference>
<dbReference type="InterPro" id="IPR011549">
    <property type="entry name" value="RibD_C"/>
</dbReference>
<dbReference type="SUPFAM" id="SSF53597">
    <property type="entry name" value="Dihydrofolate reductase-like"/>
    <property type="match status" value="1"/>
</dbReference>
<dbReference type="Proteomes" id="UP000287352">
    <property type="component" value="Unassembled WGS sequence"/>
</dbReference>
<dbReference type="OrthoDB" id="9800865at2"/>
<dbReference type="Gene3D" id="3.40.140.10">
    <property type="entry name" value="Cytidine Deaminase, domain 2"/>
    <property type="match status" value="1"/>
</dbReference>
<keyword evidence="9 14" id="KW-0521">NADP</keyword>
<comment type="pathway">
    <text evidence="2 14">Cofactor biosynthesis; riboflavin biosynthesis; 5-amino-6-(D-ribitylamino)uracil from GTP: step 2/4.</text>
</comment>
<dbReference type="InterPro" id="IPR016193">
    <property type="entry name" value="Cytidine_deaminase-like"/>
</dbReference>
<feature type="binding site" evidence="16">
    <location>
        <position position="302"/>
    </location>
    <ligand>
        <name>substrate</name>
    </ligand>
</feature>
<protein>
    <recommendedName>
        <fullName evidence="14">Riboflavin biosynthesis protein RibD</fullName>
    </recommendedName>
    <domain>
        <recommendedName>
            <fullName evidence="14">Diaminohydroxyphosphoribosylaminopyrimidine deaminase</fullName>
            <shortName evidence="14">DRAP deaminase</shortName>
            <ecNumber evidence="14">3.5.4.26</ecNumber>
        </recommendedName>
        <alternativeName>
            <fullName evidence="14">Riboflavin-specific deaminase</fullName>
        </alternativeName>
    </domain>
    <domain>
        <recommendedName>
            <fullName evidence="14">5-amino-6-(5-phosphoribosylamino)uracil reductase</fullName>
            <ecNumber evidence="14">1.1.1.193</ecNumber>
        </recommendedName>
        <alternativeName>
            <fullName evidence="14">HTP reductase</fullName>
        </alternativeName>
    </domain>
</protein>
<evidence type="ECO:0000313" key="20">
    <source>
        <dbReference type="Proteomes" id="UP000287352"/>
    </source>
</evidence>
<feature type="binding site" evidence="16">
    <location>
        <position position="199"/>
    </location>
    <ligand>
        <name>NADP(+)</name>
        <dbReference type="ChEBI" id="CHEBI:58349"/>
    </ligand>
</feature>
<keyword evidence="11" id="KW-0511">Multifunctional enzyme</keyword>
<dbReference type="InterPro" id="IPR016192">
    <property type="entry name" value="APOBEC/CMP_deaminase_Zn-bd"/>
</dbReference>
<dbReference type="EC" id="3.5.4.26" evidence="14"/>
<evidence type="ECO:0000256" key="17">
    <source>
        <dbReference type="PIRSR" id="PIRSR006769-3"/>
    </source>
</evidence>
<evidence type="ECO:0000256" key="1">
    <source>
        <dbReference type="ARBA" id="ARBA00002151"/>
    </source>
</evidence>
<evidence type="ECO:0000256" key="13">
    <source>
        <dbReference type="ARBA" id="ARBA00049886"/>
    </source>
</evidence>
<dbReference type="EMBL" id="BIFR01000002">
    <property type="protein sequence ID" value="GCE16180.1"/>
    <property type="molecule type" value="Genomic_DNA"/>
</dbReference>
<dbReference type="Pfam" id="PF01872">
    <property type="entry name" value="RibD_C"/>
    <property type="match status" value="1"/>
</dbReference>
<evidence type="ECO:0000256" key="7">
    <source>
        <dbReference type="ARBA" id="ARBA00022723"/>
    </source>
</evidence>
<feature type="binding site" evidence="17">
    <location>
        <position position="75"/>
    </location>
    <ligand>
        <name>Zn(2+)</name>
        <dbReference type="ChEBI" id="CHEBI:29105"/>
        <note>catalytic</note>
    </ligand>
</feature>
<feature type="binding site" evidence="16">
    <location>
        <begin position="304"/>
        <end position="310"/>
    </location>
    <ligand>
        <name>NADP(+)</name>
        <dbReference type="ChEBI" id="CHEBI:58349"/>
    </ligand>
</feature>
<dbReference type="NCBIfam" id="TIGR00326">
    <property type="entry name" value="eubact_ribD"/>
    <property type="match status" value="1"/>
</dbReference>
<dbReference type="PROSITE" id="PS51747">
    <property type="entry name" value="CYT_DCMP_DEAMINASES_2"/>
    <property type="match status" value="1"/>
</dbReference>
<evidence type="ECO:0000256" key="16">
    <source>
        <dbReference type="PIRSR" id="PIRSR006769-2"/>
    </source>
</evidence>
<evidence type="ECO:0000256" key="9">
    <source>
        <dbReference type="ARBA" id="ARBA00022857"/>
    </source>
</evidence>
<evidence type="ECO:0000256" key="8">
    <source>
        <dbReference type="ARBA" id="ARBA00022833"/>
    </source>
</evidence>
<dbReference type="GO" id="GO:0008270">
    <property type="term" value="F:zinc ion binding"/>
    <property type="evidence" value="ECO:0007669"/>
    <property type="project" value="InterPro"/>
</dbReference>
<gene>
    <name evidence="19" type="ORF">KTT_60390</name>
</gene>
<comment type="similarity">
    <text evidence="4 14">In the N-terminal section; belongs to the cytidine and deoxycytidylate deaminase family.</text>
</comment>
<dbReference type="GO" id="GO:0008703">
    <property type="term" value="F:5-amino-6-(5-phosphoribosylamino)uracil reductase activity"/>
    <property type="evidence" value="ECO:0007669"/>
    <property type="project" value="UniProtKB-EC"/>
</dbReference>
<dbReference type="UniPathway" id="UPA00275">
    <property type="reaction ID" value="UER00401"/>
</dbReference>
<comment type="function">
    <text evidence="1 14">Converts 2,5-diamino-6-(ribosylamino)-4(3h)-pyrimidinone 5'-phosphate into 5-amino-6-(ribosylamino)-2,4(1h,3h)-pyrimidinedione 5'-phosphate.</text>
</comment>
<evidence type="ECO:0000256" key="15">
    <source>
        <dbReference type="PIRSR" id="PIRSR006769-1"/>
    </source>
</evidence>
<accession>A0A402AAN0</accession>
<dbReference type="GO" id="GO:0008835">
    <property type="term" value="F:diaminohydroxyphosphoribosylaminopyrimidine deaminase activity"/>
    <property type="evidence" value="ECO:0007669"/>
    <property type="project" value="UniProtKB-EC"/>
</dbReference>
<reference evidence="20" key="1">
    <citation type="submission" date="2018-12" db="EMBL/GenBank/DDBJ databases">
        <title>Tengunoibacter tsumagoiensis gen. nov., sp. nov., Dictyobacter kobayashii sp. nov., D. alpinus sp. nov., and D. joshuensis sp. nov. and description of Dictyobacteraceae fam. nov. within the order Ktedonobacterales isolated from Tengu-no-mugimeshi.</title>
        <authorList>
            <person name="Wang C.M."/>
            <person name="Zheng Y."/>
            <person name="Sakai Y."/>
            <person name="Toyoda A."/>
            <person name="Minakuchi Y."/>
            <person name="Abe K."/>
            <person name="Yokota A."/>
            <person name="Yabe S."/>
        </authorList>
    </citation>
    <scope>NUCLEOTIDE SEQUENCE [LARGE SCALE GENOMIC DNA]</scope>
    <source>
        <strain evidence="20">Uno3</strain>
    </source>
</reference>
<dbReference type="AlphaFoldDB" id="A0A402AAN0"/>
<feature type="binding site" evidence="16">
    <location>
        <position position="203"/>
    </location>
    <ligand>
        <name>substrate</name>
    </ligand>
</feature>
<dbReference type="InterPro" id="IPR002125">
    <property type="entry name" value="CMP_dCMP_dom"/>
</dbReference>
<dbReference type="PANTHER" id="PTHR38011:SF7">
    <property type="entry name" value="2,5-DIAMINO-6-RIBOSYLAMINO-4(3H)-PYRIMIDINONE 5'-PHOSPHATE REDUCTASE"/>
    <property type="match status" value="1"/>
</dbReference>
<feature type="binding site" evidence="17">
    <location>
        <position position="50"/>
    </location>
    <ligand>
        <name>Zn(2+)</name>
        <dbReference type="ChEBI" id="CHEBI:29105"/>
        <note>catalytic</note>
    </ligand>
</feature>
<dbReference type="EC" id="1.1.1.193" evidence="14"/>
<dbReference type="PANTHER" id="PTHR38011">
    <property type="entry name" value="DIHYDROFOLATE REDUCTASE FAMILY PROTEIN (AFU_ORTHOLOGUE AFUA_8G06820)"/>
    <property type="match status" value="1"/>
</dbReference>
<dbReference type="Gene3D" id="3.40.430.10">
    <property type="entry name" value="Dihydrofolate Reductase, subunit A"/>
    <property type="match status" value="1"/>
</dbReference>
<evidence type="ECO:0000256" key="5">
    <source>
        <dbReference type="ARBA" id="ARBA00007417"/>
    </source>
</evidence>
<name>A0A402AAN0_9CHLR</name>
<dbReference type="CDD" id="cd01284">
    <property type="entry name" value="Riboflavin_deaminase-reductase"/>
    <property type="match status" value="1"/>
</dbReference>
<comment type="similarity">
    <text evidence="5 14">In the C-terminal section; belongs to the HTP reductase family.</text>
</comment>
<comment type="cofactor">
    <cofactor evidence="14 17">
        <name>Zn(2+)</name>
        <dbReference type="ChEBI" id="CHEBI:29105"/>
    </cofactor>
    <text evidence="14 17">Binds 1 zinc ion.</text>
</comment>
<proteinExistence type="inferred from homology"/>
<comment type="catalytic activity">
    <reaction evidence="12 14">
        <text>5-amino-6-(5-phospho-D-ribitylamino)uracil + NADP(+) = 5-amino-6-(5-phospho-D-ribosylamino)uracil + NADPH + H(+)</text>
        <dbReference type="Rhea" id="RHEA:17845"/>
        <dbReference type="ChEBI" id="CHEBI:15378"/>
        <dbReference type="ChEBI" id="CHEBI:57783"/>
        <dbReference type="ChEBI" id="CHEBI:58349"/>
        <dbReference type="ChEBI" id="CHEBI:58421"/>
        <dbReference type="ChEBI" id="CHEBI:58453"/>
        <dbReference type="EC" id="1.1.1.193"/>
    </reaction>
</comment>
<evidence type="ECO:0000259" key="18">
    <source>
        <dbReference type="PROSITE" id="PS51747"/>
    </source>
</evidence>
<feature type="binding site" evidence="16">
    <location>
        <position position="153"/>
    </location>
    <ligand>
        <name>NADP(+)</name>
        <dbReference type="ChEBI" id="CHEBI:58349"/>
    </ligand>
</feature>
<dbReference type="InterPro" id="IPR002734">
    <property type="entry name" value="RibDG_C"/>
</dbReference>
<keyword evidence="8 14" id="KW-0862">Zinc</keyword>
<keyword evidence="20" id="KW-1185">Reference proteome</keyword>
<evidence type="ECO:0000256" key="6">
    <source>
        <dbReference type="ARBA" id="ARBA00022619"/>
    </source>
</evidence>
<feature type="binding site" evidence="16">
    <location>
        <position position="183"/>
    </location>
    <ligand>
        <name>substrate</name>
    </ligand>
</feature>
<organism evidence="19 20">
    <name type="scientific">Tengunoibacter tsumagoiensis</name>
    <dbReference type="NCBI Taxonomy" id="2014871"/>
    <lineage>
        <taxon>Bacteria</taxon>
        <taxon>Bacillati</taxon>
        <taxon>Chloroflexota</taxon>
        <taxon>Ktedonobacteria</taxon>
        <taxon>Ktedonobacterales</taxon>
        <taxon>Dictyobacteraceae</taxon>
        <taxon>Tengunoibacter</taxon>
    </lineage>
</organism>
<keyword evidence="7 14" id="KW-0479">Metal-binding</keyword>
<keyword evidence="10 14" id="KW-0560">Oxidoreductase</keyword>
<comment type="pathway">
    <text evidence="3 14">Cofactor biosynthesis; riboflavin biosynthesis; 5-amino-6-(D-ribitylamino)uracil from GTP: step 3/4.</text>
</comment>
<dbReference type="InterPro" id="IPR024072">
    <property type="entry name" value="DHFR-like_dom_sf"/>
</dbReference>
<dbReference type="Pfam" id="PF00383">
    <property type="entry name" value="dCMP_cyt_deam_1"/>
    <property type="match status" value="1"/>
</dbReference>
<dbReference type="RefSeq" id="WP_126583560.1">
    <property type="nucleotide sequence ID" value="NZ_BIFR01000002.1"/>
</dbReference>
<keyword evidence="14" id="KW-0378">Hydrolase</keyword>
<evidence type="ECO:0000313" key="19">
    <source>
        <dbReference type="EMBL" id="GCE16180.1"/>
    </source>
</evidence>
<evidence type="ECO:0000256" key="14">
    <source>
        <dbReference type="PIRNR" id="PIRNR006769"/>
    </source>
</evidence>
<evidence type="ECO:0000256" key="10">
    <source>
        <dbReference type="ARBA" id="ARBA00023002"/>
    </source>
</evidence>
<dbReference type="NCBIfam" id="TIGR00227">
    <property type="entry name" value="ribD_Cterm"/>
    <property type="match status" value="1"/>
</dbReference>